<dbReference type="PANTHER" id="PTHR43684">
    <property type="match status" value="1"/>
</dbReference>
<organism evidence="4 5">
    <name type="scientific">Rhynchophorus ferrugineus</name>
    <name type="common">Red palm weevil</name>
    <name type="synonym">Curculio ferrugineus</name>
    <dbReference type="NCBI Taxonomy" id="354439"/>
    <lineage>
        <taxon>Eukaryota</taxon>
        <taxon>Metazoa</taxon>
        <taxon>Ecdysozoa</taxon>
        <taxon>Arthropoda</taxon>
        <taxon>Hexapoda</taxon>
        <taxon>Insecta</taxon>
        <taxon>Pterygota</taxon>
        <taxon>Neoptera</taxon>
        <taxon>Endopterygota</taxon>
        <taxon>Coleoptera</taxon>
        <taxon>Polyphaga</taxon>
        <taxon>Cucujiformia</taxon>
        <taxon>Curculionidae</taxon>
        <taxon>Dryophthorinae</taxon>
        <taxon>Rhynchophorus</taxon>
    </lineage>
</organism>
<evidence type="ECO:0000313" key="4">
    <source>
        <dbReference type="EMBL" id="KAF7275790.1"/>
    </source>
</evidence>
<comment type="caution">
    <text evidence="4">The sequence shown here is derived from an EMBL/GenBank/DDBJ whole genome shotgun (WGS) entry which is preliminary data.</text>
</comment>
<keyword evidence="2" id="KW-0576">Peroxisome</keyword>
<evidence type="ECO:0000256" key="3">
    <source>
        <dbReference type="ARBA" id="ARBA00023235"/>
    </source>
</evidence>
<dbReference type="EMBL" id="JAACXV010009108">
    <property type="protein sequence ID" value="KAF7275790.1"/>
    <property type="molecule type" value="Genomic_DNA"/>
</dbReference>
<dbReference type="GO" id="GO:0005777">
    <property type="term" value="C:peroxisome"/>
    <property type="evidence" value="ECO:0007669"/>
    <property type="project" value="UniProtKB-SubCell"/>
</dbReference>
<gene>
    <name evidence="4" type="ORF">GWI33_011262</name>
</gene>
<proteinExistence type="predicted"/>
<protein>
    <submittedName>
        <fullName evidence="4">Uncharacterized protein</fullName>
    </submittedName>
</protein>
<dbReference type="CDD" id="cd06558">
    <property type="entry name" value="crotonase-like"/>
    <property type="match status" value="1"/>
</dbReference>
<dbReference type="InterPro" id="IPR014748">
    <property type="entry name" value="Enoyl-CoA_hydra_C"/>
</dbReference>
<keyword evidence="5" id="KW-1185">Reference proteome</keyword>
<sequence length="214" mass="23861">MSERKKKGMPLINSFSIITGAGDFYSSGTEFTIQNNESDPLDTVKDFIQAFIDYPKLLIAVVNGPAIGIAATTAALCDIVYCSDKAYFHTPFINLGLCAEGTSSFTYPAILGRSKASETILLGRKIPAKEAREFGLVSEVIPHRQLEGFIKNLYQYGQLPVNAVRLNKKLLMRNVRGALTESNNREIEDLRLCFQSEEFSKSMMTFLNKRKSKL</sequence>
<dbReference type="Pfam" id="PF00378">
    <property type="entry name" value="ECH_1"/>
    <property type="match status" value="1"/>
</dbReference>
<accession>A0A834MDD2</accession>
<evidence type="ECO:0000256" key="2">
    <source>
        <dbReference type="ARBA" id="ARBA00023140"/>
    </source>
</evidence>
<dbReference type="Gene3D" id="3.90.226.10">
    <property type="entry name" value="2-enoyl-CoA Hydratase, Chain A, domain 1"/>
    <property type="match status" value="1"/>
</dbReference>
<reference evidence="4" key="1">
    <citation type="submission" date="2020-08" db="EMBL/GenBank/DDBJ databases">
        <title>Genome sequencing and assembly of the red palm weevil Rhynchophorus ferrugineus.</title>
        <authorList>
            <person name="Dias G.B."/>
            <person name="Bergman C.M."/>
            <person name="Manee M."/>
        </authorList>
    </citation>
    <scope>NUCLEOTIDE SEQUENCE</scope>
    <source>
        <strain evidence="4">AA-2017</strain>
        <tissue evidence="4">Whole larva</tissue>
    </source>
</reference>
<comment type="subcellular location">
    <subcellularLocation>
        <location evidence="1">Peroxisome</location>
    </subcellularLocation>
</comment>
<dbReference type="InterPro" id="IPR051053">
    <property type="entry name" value="ECH/Chromodomain_protein"/>
</dbReference>
<evidence type="ECO:0000313" key="5">
    <source>
        <dbReference type="Proteomes" id="UP000625711"/>
    </source>
</evidence>
<dbReference type="OrthoDB" id="409763at2759"/>
<dbReference type="Proteomes" id="UP000625711">
    <property type="component" value="Unassembled WGS sequence"/>
</dbReference>
<dbReference type="SUPFAM" id="SSF52096">
    <property type="entry name" value="ClpP/crotonase"/>
    <property type="match status" value="1"/>
</dbReference>
<evidence type="ECO:0000256" key="1">
    <source>
        <dbReference type="ARBA" id="ARBA00004275"/>
    </source>
</evidence>
<dbReference type="InterPro" id="IPR029045">
    <property type="entry name" value="ClpP/crotonase-like_dom_sf"/>
</dbReference>
<dbReference type="GO" id="GO:0004165">
    <property type="term" value="F:delta(3)-delta(2)-enoyl-CoA isomerase activity"/>
    <property type="evidence" value="ECO:0007669"/>
    <property type="project" value="UniProtKB-ARBA"/>
</dbReference>
<keyword evidence="3" id="KW-0413">Isomerase</keyword>
<dbReference type="Gene3D" id="1.10.12.10">
    <property type="entry name" value="Lyase 2-enoyl-coa Hydratase, Chain A, domain 2"/>
    <property type="match status" value="1"/>
</dbReference>
<name>A0A834MDD2_RHYFE</name>
<dbReference type="AlphaFoldDB" id="A0A834MDD2"/>
<dbReference type="PANTHER" id="PTHR43684:SF1">
    <property type="entry name" value="ENOYL-COA DELTA ISOMERASE 2"/>
    <property type="match status" value="1"/>
</dbReference>
<dbReference type="InterPro" id="IPR001753">
    <property type="entry name" value="Enoyl-CoA_hydra/iso"/>
</dbReference>